<dbReference type="PIRSF" id="PIRSF500139">
    <property type="entry name" value="AE"/>
    <property type="match status" value="1"/>
</dbReference>
<protein>
    <recommendedName>
        <fullName evidence="9">Hemoglobinase</fullName>
        <ecNumber evidence="3">3.4.22.34</ecNumber>
    </recommendedName>
</protein>
<dbReference type="PANTHER" id="PTHR12000">
    <property type="entry name" value="HEMOGLOBINASE FAMILY MEMBER"/>
    <property type="match status" value="1"/>
</dbReference>
<evidence type="ECO:0000256" key="8">
    <source>
        <dbReference type="ARBA" id="ARBA00055993"/>
    </source>
</evidence>
<feature type="chain" id="PRO_5039016642" description="Hemoglobinase" evidence="12">
    <location>
        <begin position="17"/>
        <end position="437"/>
    </location>
</feature>
<proteinExistence type="inferred from homology"/>
<evidence type="ECO:0000313" key="14">
    <source>
        <dbReference type="EMBL" id="KAH3845222.1"/>
    </source>
</evidence>
<dbReference type="Pfam" id="PF01650">
    <property type="entry name" value="Peptidase_C13"/>
    <property type="match status" value="1"/>
</dbReference>
<evidence type="ECO:0000256" key="10">
    <source>
        <dbReference type="PIRSR" id="PIRSR019663-1"/>
    </source>
</evidence>
<dbReference type="InterPro" id="IPR046427">
    <property type="entry name" value="Legumain_prodom_sf"/>
</dbReference>
<dbReference type="EMBL" id="JAIWYP010000003">
    <property type="protein sequence ID" value="KAH3845222.1"/>
    <property type="molecule type" value="Genomic_DNA"/>
</dbReference>
<keyword evidence="6" id="KW-0378">Hydrolase</keyword>
<dbReference type="GO" id="GO:0005773">
    <property type="term" value="C:vacuole"/>
    <property type="evidence" value="ECO:0007669"/>
    <property type="project" value="GOC"/>
</dbReference>
<feature type="domain" description="Legumain prodomain" evidence="13">
    <location>
        <begin position="337"/>
        <end position="433"/>
    </location>
</feature>
<dbReference type="PIRSF" id="PIRSF019663">
    <property type="entry name" value="Legumain"/>
    <property type="match status" value="1"/>
</dbReference>
<dbReference type="Gene3D" id="1.10.132.130">
    <property type="match status" value="1"/>
</dbReference>
<name>A0A9D4QWF3_DREPO</name>
<comment type="caution">
    <text evidence="14">The sequence shown here is derived from an EMBL/GenBank/DDBJ whole genome shotgun (WGS) entry which is preliminary data.</text>
</comment>
<reference evidence="14" key="1">
    <citation type="journal article" date="2019" name="bioRxiv">
        <title>The Genome of the Zebra Mussel, Dreissena polymorpha: A Resource for Invasive Species Research.</title>
        <authorList>
            <person name="McCartney M.A."/>
            <person name="Auch B."/>
            <person name="Kono T."/>
            <person name="Mallez S."/>
            <person name="Zhang Y."/>
            <person name="Obille A."/>
            <person name="Becker A."/>
            <person name="Abrahante J.E."/>
            <person name="Garbe J."/>
            <person name="Badalamenti J.P."/>
            <person name="Herman A."/>
            <person name="Mangelson H."/>
            <person name="Liachko I."/>
            <person name="Sullivan S."/>
            <person name="Sone E.D."/>
            <person name="Koren S."/>
            <person name="Silverstein K.A.T."/>
            <person name="Beckman K.B."/>
            <person name="Gohl D.M."/>
        </authorList>
    </citation>
    <scope>NUCLEOTIDE SEQUENCE</scope>
    <source>
        <strain evidence="14">Duluth1</strain>
        <tissue evidence="14">Whole animal</tissue>
    </source>
</reference>
<evidence type="ECO:0000256" key="12">
    <source>
        <dbReference type="SAM" id="SignalP"/>
    </source>
</evidence>
<feature type="signal peptide" evidence="12">
    <location>
        <begin position="1"/>
        <end position="16"/>
    </location>
</feature>
<evidence type="ECO:0000313" key="15">
    <source>
        <dbReference type="Proteomes" id="UP000828390"/>
    </source>
</evidence>
<evidence type="ECO:0000259" key="13">
    <source>
        <dbReference type="Pfam" id="PF20985"/>
    </source>
</evidence>
<evidence type="ECO:0000256" key="1">
    <source>
        <dbReference type="ARBA" id="ARBA00000810"/>
    </source>
</evidence>
<keyword evidence="4" id="KW-0645">Protease</keyword>
<sequence length="437" mass="49414">MVRALALLCLCGVGLALPRNVFEFEQPKNGGQTWALLVAGSNGYYNYRHQADVCHAYQILHSHGIPDERIVVMMYDDIAHNTENPVKNNIINQPNGPNVYQGVLKDYTGKQVNPETFLSVLKGEKDKVNGGKVIDSGPNDHVFVNFVDHGAPGIIAFGDATLKAKQLMDAINFMHDNQKYAKLVFYVEACESGSMFEDLLPKDINVYATTASNAHESSYACYFDKKRKTYLGDVYSVKWMQDSDKEDLTTETLQKQFLITKKETNSSHVMEYGDLTIGQMTVAEFQGTQMGPARNDDPTDTDYCTDKVKSEDVPLEILRRSLDLVETKQEAAEIQRKIEEILQERKIVDETVKAIVATATSNHLLTSSVTERRHNIKQWDCYEEVVELLQTTCDTQLNIPVNDYALRKLYMFVNMCEMNIPREAIHSSIQKVCKPEL</sequence>
<dbReference type="CDD" id="cd21115">
    <property type="entry name" value="legumain_C"/>
    <property type="match status" value="1"/>
</dbReference>
<dbReference type="InterPro" id="IPR001096">
    <property type="entry name" value="Peptidase_C13"/>
</dbReference>
<dbReference type="GO" id="GO:0006624">
    <property type="term" value="P:vacuolar protein processing"/>
    <property type="evidence" value="ECO:0007669"/>
    <property type="project" value="TreeGrafter"/>
</dbReference>
<comment type="function">
    <text evidence="8">This protease is used by the parasite for degradation of the host globin.</text>
</comment>
<dbReference type="GO" id="GO:0004197">
    <property type="term" value="F:cysteine-type endopeptidase activity"/>
    <property type="evidence" value="ECO:0007669"/>
    <property type="project" value="UniProtKB-EC"/>
</dbReference>
<organism evidence="14 15">
    <name type="scientific">Dreissena polymorpha</name>
    <name type="common">Zebra mussel</name>
    <name type="synonym">Mytilus polymorpha</name>
    <dbReference type="NCBI Taxonomy" id="45954"/>
    <lineage>
        <taxon>Eukaryota</taxon>
        <taxon>Metazoa</taxon>
        <taxon>Spiralia</taxon>
        <taxon>Lophotrochozoa</taxon>
        <taxon>Mollusca</taxon>
        <taxon>Bivalvia</taxon>
        <taxon>Autobranchia</taxon>
        <taxon>Heteroconchia</taxon>
        <taxon>Euheterodonta</taxon>
        <taxon>Imparidentia</taxon>
        <taxon>Neoheterodontei</taxon>
        <taxon>Myida</taxon>
        <taxon>Dreissenoidea</taxon>
        <taxon>Dreissenidae</taxon>
        <taxon>Dreissena</taxon>
    </lineage>
</organism>
<dbReference type="InterPro" id="IPR043577">
    <property type="entry name" value="AE"/>
</dbReference>
<dbReference type="FunFam" id="3.40.50.1460:FF:000006">
    <property type="entry name" value="Legumain"/>
    <property type="match status" value="1"/>
</dbReference>
<keyword evidence="5 12" id="KW-0732">Signal</keyword>
<accession>A0A9D4QWF3</accession>
<dbReference type="InterPro" id="IPR048501">
    <property type="entry name" value="Legum_prodom"/>
</dbReference>
<keyword evidence="15" id="KW-1185">Reference proteome</keyword>
<evidence type="ECO:0000256" key="11">
    <source>
        <dbReference type="SAM" id="Coils"/>
    </source>
</evidence>
<dbReference type="AlphaFoldDB" id="A0A9D4QWF3"/>
<dbReference type="PANTHER" id="PTHR12000:SF42">
    <property type="entry name" value="LEGUMAIN"/>
    <property type="match status" value="1"/>
</dbReference>
<evidence type="ECO:0000256" key="7">
    <source>
        <dbReference type="ARBA" id="ARBA00022807"/>
    </source>
</evidence>
<comment type="catalytic activity">
    <reaction evidence="1">
        <text>Hydrolysis of proteins and small molecule substrates at -Asn-|-Xaa- bonds.</text>
        <dbReference type="EC" id="3.4.22.34"/>
    </reaction>
</comment>
<evidence type="ECO:0000256" key="2">
    <source>
        <dbReference type="ARBA" id="ARBA00009941"/>
    </source>
</evidence>
<evidence type="ECO:0000256" key="9">
    <source>
        <dbReference type="ARBA" id="ARBA00069042"/>
    </source>
</evidence>
<dbReference type="Proteomes" id="UP000828390">
    <property type="component" value="Unassembled WGS sequence"/>
</dbReference>
<dbReference type="FunFam" id="1.10.132.130:FF:000001">
    <property type="entry name" value="Vacuolar-processing enzyme beta-isozyme"/>
    <property type="match status" value="1"/>
</dbReference>
<dbReference type="EC" id="3.4.22.34" evidence="3"/>
<reference evidence="14" key="2">
    <citation type="submission" date="2020-11" db="EMBL/GenBank/DDBJ databases">
        <authorList>
            <person name="McCartney M.A."/>
            <person name="Auch B."/>
            <person name="Kono T."/>
            <person name="Mallez S."/>
            <person name="Becker A."/>
            <person name="Gohl D.M."/>
            <person name="Silverstein K.A.T."/>
            <person name="Koren S."/>
            <person name="Bechman K.B."/>
            <person name="Herman A."/>
            <person name="Abrahante J.E."/>
            <person name="Garbe J."/>
        </authorList>
    </citation>
    <scope>NUCLEOTIDE SEQUENCE</scope>
    <source>
        <strain evidence="14">Duluth1</strain>
        <tissue evidence="14">Whole animal</tissue>
    </source>
</reference>
<gene>
    <name evidence="14" type="ORF">DPMN_087497</name>
</gene>
<evidence type="ECO:0000256" key="5">
    <source>
        <dbReference type="ARBA" id="ARBA00022729"/>
    </source>
</evidence>
<feature type="coiled-coil region" evidence="11">
    <location>
        <begin position="315"/>
        <end position="351"/>
    </location>
</feature>
<comment type="similarity">
    <text evidence="2">Belongs to the peptidase C13 family.</text>
</comment>
<keyword evidence="7" id="KW-0788">Thiol protease</keyword>
<dbReference type="Pfam" id="PF20985">
    <property type="entry name" value="Legum_prodom"/>
    <property type="match status" value="1"/>
</dbReference>
<feature type="active site" evidence="10">
    <location>
        <position position="149"/>
    </location>
</feature>
<feature type="active site" description="Nucleophile" evidence="10">
    <location>
        <position position="190"/>
    </location>
</feature>
<keyword evidence="11" id="KW-0175">Coiled coil</keyword>
<evidence type="ECO:0000256" key="6">
    <source>
        <dbReference type="ARBA" id="ARBA00022801"/>
    </source>
</evidence>
<evidence type="ECO:0000256" key="4">
    <source>
        <dbReference type="ARBA" id="ARBA00022670"/>
    </source>
</evidence>
<dbReference type="PRINTS" id="PR00776">
    <property type="entry name" value="HEMOGLOBNASE"/>
</dbReference>
<evidence type="ECO:0000256" key="3">
    <source>
        <dbReference type="ARBA" id="ARBA00012628"/>
    </source>
</evidence>
<dbReference type="Gene3D" id="3.40.50.1460">
    <property type="match status" value="1"/>
</dbReference>
<dbReference type="GO" id="GO:0051603">
    <property type="term" value="P:proteolysis involved in protein catabolic process"/>
    <property type="evidence" value="ECO:0007669"/>
    <property type="project" value="InterPro"/>
</dbReference>